<accession>A0A386B0V5</accession>
<evidence type="ECO:0000313" key="1">
    <source>
        <dbReference type="EMBL" id="AYC65320.1"/>
    </source>
</evidence>
<proteinExistence type="predicted"/>
<dbReference type="SUPFAM" id="SSF64484">
    <property type="entry name" value="beta and beta-prime subunits of DNA dependent RNA-polymerase"/>
    <property type="match status" value="1"/>
</dbReference>
<reference evidence="1" key="1">
    <citation type="submission" date="2018-07" db="EMBL/GenBank/DDBJ databases">
        <authorList>
            <person name="Quirk P.G."/>
            <person name="Krulwich T.A."/>
        </authorList>
    </citation>
    <scope>NUCLEOTIDE SEQUENCE</scope>
</reference>
<dbReference type="AlphaFoldDB" id="A0A386B0V5"/>
<dbReference type="EMBL" id="MH591108">
    <property type="protein sequence ID" value="AYC65320.1"/>
    <property type="molecule type" value="Genomic_DNA"/>
</dbReference>
<sequence length="83" mass="9916">MIFYNFLFFIIDLLSIQRNSFIQFLEFGLITEIENTKSIFWVNESTRVIFYARAYKILKPNDTIQNCLLTGKTYMSEIYIPVL</sequence>
<dbReference type="RefSeq" id="YP_009532744.1">
    <property type="nucleotide sequence ID" value="NC_039766.1"/>
</dbReference>
<keyword evidence="1" id="KW-0150">Chloroplast</keyword>
<gene>
    <name evidence="1" type="primary">rpoB</name>
</gene>
<keyword evidence="1" id="KW-0934">Plastid</keyword>
<geneLocation type="chloroplast" evidence="1"/>
<organism evidence="1">
    <name type="scientific">Pedobesia claviformis</name>
    <dbReference type="NCBI Taxonomy" id="2364088"/>
    <lineage>
        <taxon>Eukaryota</taxon>
        <taxon>Viridiplantae</taxon>
        <taxon>Chlorophyta</taxon>
        <taxon>core chlorophytes</taxon>
        <taxon>Ulvophyceae</taxon>
        <taxon>TCBD clade</taxon>
        <taxon>Bryopsidales</taxon>
        <taxon>Bryopsidineae</taxon>
        <taxon>Derbesiaceae</taxon>
        <taxon>Pedobesia</taxon>
    </lineage>
</organism>
<protein>
    <submittedName>
        <fullName evidence="1">RNA polymerase b-subunit</fullName>
    </submittedName>
</protein>
<reference evidence="1" key="2">
    <citation type="journal article" date="2019" name="Mol. Phylogenet. Evol.">
        <title>Reassessment of the classification of bryopsidales (chlorophyta) based on chloroplast phylogenomic analyses.</title>
        <authorList>
            <person name="Cremen M.C."/>
            <person name="Leliaert F."/>
            <person name="West J."/>
            <person name="Lam D.W."/>
            <person name="Shimada S."/>
            <person name="Lopez-Bautista J.M."/>
            <person name="Verbruggen H."/>
        </authorList>
    </citation>
    <scope>NUCLEOTIDE SEQUENCE</scope>
</reference>
<dbReference type="GeneID" id="38334347"/>
<dbReference type="Gene3D" id="3.90.1100.10">
    <property type="match status" value="1"/>
</dbReference>
<name>A0A386B0V5_9CHLO</name>